<reference evidence="2 3" key="1">
    <citation type="journal article" date="2015" name="Genome Announc.">
        <title>Genome Sequence of Mushroom Soft-Rot Pathogen Janthinobacterium agaricidamnosum.</title>
        <authorList>
            <person name="Graupner K."/>
            <person name="Lackner G."/>
            <person name="Hertweck C."/>
        </authorList>
    </citation>
    <scope>NUCLEOTIDE SEQUENCE [LARGE SCALE GENOMIC DNA]</scope>
    <source>
        <strain evidence="3">NBRC 102515 / DSM 9628</strain>
    </source>
</reference>
<keyword evidence="1" id="KW-0472">Membrane</keyword>
<name>W0UWM4_9BURK</name>
<dbReference type="AlphaFoldDB" id="W0UWM4"/>
<accession>W0UWM4</accession>
<protein>
    <submittedName>
        <fullName evidence="2">Putative membrane protein</fullName>
    </submittedName>
</protein>
<evidence type="ECO:0000313" key="3">
    <source>
        <dbReference type="Proteomes" id="UP000027604"/>
    </source>
</evidence>
<keyword evidence="3" id="KW-1185">Reference proteome</keyword>
<evidence type="ECO:0000256" key="1">
    <source>
        <dbReference type="SAM" id="Phobius"/>
    </source>
</evidence>
<dbReference type="STRING" id="1349767.GJA_116"/>
<feature type="transmembrane region" description="Helical" evidence="1">
    <location>
        <begin position="67"/>
        <end position="86"/>
    </location>
</feature>
<organism evidence="2 3">
    <name type="scientific">Janthinobacterium agaricidamnosum NBRC 102515 = DSM 9628</name>
    <dbReference type="NCBI Taxonomy" id="1349767"/>
    <lineage>
        <taxon>Bacteria</taxon>
        <taxon>Pseudomonadati</taxon>
        <taxon>Pseudomonadota</taxon>
        <taxon>Betaproteobacteria</taxon>
        <taxon>Burkholderiales</taxon>
        <taxon>Oxalobacteraceae</taxon>
        <taxon>Janthinobacterium</taxon>
    </lineage>
</organism>
<feature type="transmembrane region" description="Helical" evidence="1">
    <location>
        <begin position="324"/>
        <end position="341"/>
    </location>
</feature>
<evidence type="ECO:0000313" key="2">
    <source>
        <dbReference type="EMBL" id="CDG80784.1"/>
    </source>
</evidence>
<dbReference type="Proteomes" id="UP000027604">
    <property type="component" value="Chromosome I"/>
</dbReference>
<feature type="transmembrane region" description="Helical" evidence="1">
    <location>
        <begin position="110"/>
        <end position="137"/>
    </location>
</feature>
<dbReference type="PATRIC" id="fig|1349767.4.peg.3500"/>
<feature type="transmembrane region" description="Helical" evidence="1">
    <location>
        <begin position="149"/>
        <end position="173"/>
    </location>
</feature>
<dbReference type="EMBL" id="HG322949">
    <property type="protein sequence ID" value="CDG80784.1"/>
    <property type="molecule type" value="Genomic_DNA"/>
</dbReference>
<keyword evidence="1" id="KW-0812">Transmembrane</keyword>
<feature type="transmembrane region" description="Helical" evidence="1">
    <location>
        <begin position="350"/>
        <end position="368"/>
    </location>
</feature>
<feature type="transmembrane region" description="Helical" evidence="1">
    <location>
        <begin position="289"/>
        <end position="312"/>
    </location>
</feature>
<dbReference type="OrthoDB" id="8701881at2"/>
<dbReference type="RefSeq" id="WP_038487570.1">
    <property type="nucleotide sequence ID" value="NZ_BCTH01000060.1"/>
</dbReference>
<feature type="transmembrane region" description="Helical" evidence="1">
    <location>
        <begin position="248"/>
        <end position="268"/>
    </location>
</feature>
<proteinExistence type="predicted"/>
<feature type="transmembrane region" description="Helical" evidence="1">
    <location>
        <begin position="24"/>
        <end position="55"/>
    </location>
</feature>
<sequence>MILPLHSMSHPYIRLRLRLAHHALLHFAASLASSAEILVALAGPVLLGLLAVIALPAMVAASQPLPVAGALILAQVLLTIAPVWLLRKRLLPHDVLLWLPALPIPPGTRWLAHIAVAGMMMAPLALAYAISVAVWLYQWPLWLRPVFHAGLIATVAALLLAWAGATLILALRARPAAPARMRRRTATAGSYRPRRTAPRALLLWRQLFWLPFWRNDHPAGMQQSALLLAAAASVLAWLWHPALVPAPLLGLCSSILLIVLTDRGDKAVREQIRRLRPLMAAWPIKTRRLELAACTLTLLPAALLLVLFGVALAQLGAGFSHKAALLYIAVAGLAQLAIVGLPRLSPRGRVALLALSILILTAIGSELWN</sequence>
<keyword evidence="1" id="KW-1133">Transmembrane helix</keyword>
<dbReference type="KEGG" id="jag:GJA_116"/>
<dbReference type="HOGENOM" id="CLU_749596_0_0_4"/>
<gene>
    <name evidence="2" type="ORF">GJA_116</name>
</gene>